<dbReference type="AlphaFoldDB" id="A0A2S0HXS3"/>
<dbReference type="Proteomes" id="UP000238442">
    <property type="component" value="Chromosome"/>
</dbReference>
<evidence type="ECO:0000313" key="2">
    <source>
        <dbReference type="Proteomes" id="UP000238442"/>
    </source>
</evidence>
<sequence>MQRLVPIFILLFLLASCKSKQPAIISTSSNPYSTSADYEPLASVEGYSSNKKYGLTGKYPVKVGDRSVINQRRYLSALAGPNGEELSFHRRGSCCPYPSENGYGGSALVDVYEVAYEGLTEPILIYISFYDLEKLHIPKGFTKRAQ</sequence>
<evidence type="ECO:0000313" key="1">
    <source>
        <dbReference type="EMBL" id="AVI51481.1"/>
    </source>
</evidence>
<dbReference type="EMBL" id="CP027062">
    <property type="protein sequence ID" value="AVI51481.1"/>
    <property type="molecule type" value="Genomic_DNA"/>
</dbReference>
<dbReference type="PROSITE" id="PS51257">
    <property type="entry name" value="PROKAR_LIPOPROTEIN"/>
    <property type="match status" value="1"/>
</dbReference>
<dbReference type="KEGG" id="aue:C5O00_09980"/>
<dbReference type="RefSeq" id="WP_105216721.1">
    <property type="nucleotide sequence ID" value="NZ_CP027062.1"/>
</dbReference>
<keyword evidence="2" id="KW-1185">Reference proteome</keyword>
<dbReference type="OrthoDB" id="5522619at2"/>
<name>A0A2S0HXS3_9FLAO</name>
<protein>
    <submittedName>
        <fullName evidence="1">2-dehydro-3-deoxyphosphooctonate aldolase</fullName>
    </submittedName>
</protein>
<gene>
    <name evidence="1" type="ORF">C5O00_09980</name>
</gene>
<accession>A0A2S0HXS3</accession>
<proteinExistence type="predicted"/>
<organism evidence="1 2">
    <name type="scientific">Pukyongia salina</name>
    <dbReference type="NCBI Taxonomy" id="2094025"/>
    <lineage>
        <taxon>Bacteria</taxon>
        <taxon>Pseudomonadati</taxon>
        <taxon>Bacteroidota</taxon>
        <taxon>Flavobacteriia</taxon>
        <taxon>Flavobacteriales</taxon>
        <taxon>Flavobacteriaceae</taxon>
        <taxon>Pukyongia</taxon>
    </lineage>
</organism>
<reference evidence="1 2" key="1">
    <citation type="submission" date="2018-02" db="EMBL/GenBank/DDBJ databases">
        <title>Genomic analysis of the strain RR4-38 isolated from a seawater recirculating aquaculture system.</title>
        <authorList>
            <person name="Kim Y.-S."/>
            <person name="Jang Y.H."/>
            <person name="Kim K.-H."/>
        </authorList>
    </citation>
    <scope>NUCLEOTIDE SEQUENCE [LARGE SCALE GENOMIC DNA]</scope>
    <source>
        <strain evidence="1 2">RR4-38</strain>
    </source>
</reference>